<evidence type="ECO:0000256" key="2">
    <source>
        <dbReference type="SAM" id="SignalP"/>
    </source>
</evidence>
<proteinExistence type="predicted"/>
<gene>
    <name evidence="5" type="ORF">Mal15_36070</name>
</gene>
<dbReference type="KEGG" id="smam:Mal15_36070"/>
<name>A0A5B9ME46_9BACT</name>
<evidence type="ECO:0000259" key="3">
    <source>
        <dbReference type="Pfam" id="PF03983"/>
    </source>
</evidence>
<dbReference type="Gene3D" id="2.30.30.700">
    <property type="entry name" value="SLA1 homology domain 1"/>
    <property type="match status" value="1"/>
</dbReference>
<dbReference type="RefSeq" id="WP_167546874.1">
    <property type="nucleotide sequence ID" value="NZ_CP036264.1"/>
</dbReference>
<feature type="coiled-coil region" evidence="1">
    <location>
        <begin position="382"/>
        <end position="409"/>
    </location>
</feature>
<keyword evidence="1" id="KW-0175">Coiled coil</keyword>
<organism evidence="5 6">
    <name type="scientific">Stieleria maiorica</name>
    <dbReference type="NCBI Taxonomy" id="2795974"/>
    <lineage>
        <taxon>Bacteria</taxon>
        <taxon>Pseudomonadati</taxon>
        <taxon>Planctomycetota</taxon>
        <taxon>Planctomycetia</taxon>
        <taxon>Pirellulales</taxon>
        <taxon>Pirellulaceae</taxon>
        <taxon>Stieleria</taxon>
    </lineage>
</organism>
<dbReference type="SUPFAM" id="SSF48452">
    <property type="entry name" value="TPR-like"/>
    <property type="match status" value="1"/>
</dbReference>
<dbReference type="InterPro" id="IPR007131">
    <property type="entry name" value="SHD1"/>
</dbReference>
<reference evidence="5 6" key="1">
    <citation type="submission" date="2019-02" db="EMBL/GenBank/DDBJ databases">
        <title>Planctomycetal bacteria perform biofilm scaping via a novel small molecule.</title>
        <authorList>
            <person name="Jeske O."/>
            <person name="Boedeker C."/>
            <person name="Wiegand S."/>
            <person name="Breitling P."/>
            <person name="Kallscheuer N."/>
            <person name="Jogler M."/>
            <person name="Rohde M."/>
            <person name="Petersen J."/>
            <person name="Medema M.H."/>
            <person name="Surup F."/>
            <person name="Jogler C."/>
        </authorList>
    </citation>
    <scope>NUCLEOTIDE SEQUENCE [LARGE SCALE GENOMIC DNA]</scope>
    <source>
        <strain evidence="5 6">Mal15</strain>
    </source>
</reference>
<dbReference type="Pfam" id="PF03983">
    <property type="entry name" value="SHD1"/>
    <property type="match status" value="1"/>
</dbReference>
<dbReference type="Proteomes" id="UP000321353">
    <property type="component" value="Chromosome"/>
</dbReference>
<evidence type="ECO:0000313" key="6">
    <source>
        <dbReference type="Proteomes" id="UP000321353"/>
    </source>
</evidence>
<dbReference type="GO" id="GO:0030674">
    <property type="term" value="F:protein-macromolecule adaptor activity"/>
    <property type="evidence" value="ECO:0007669"/>
    <property type="project" value="InterPro"/>
</dbReference>
<dbReference type="GO" id="GO:0008092">
    <property type="term" value="F:cytoskeletal protein binding"/>
    <property type="evidence" value="ECO:0007669"/>
    <property type="project" value="InterPro"/>
</dbReference>
<dbReference type="GO" id="GO:0043130">
    <property type="term" value="F:ubiquitin binding"/>
    <property type="evidence" value="ECO:0007669"/>
    <property type="project" value="InterPro"/>
</dbReference>
<evidence type="ECO:0000256" key="1">
    <source>
        <dbReference type="SAM" id="Coils"/>
    </source>
</evidence>
<feature type="chain" id="PRO_5023124047" evidence="2">
    <location>
        <begin position="22"/>
        <end position="1239"/>
    </location>
</feature>
<dbReference type="Gene3D" id="2.130.10.10">
    <property type="entry name" value="YVTN repeat-like/Quinoprotein amine dehydrogenase"/>
    <property type="match status" value="1"/>
</dbReference>
<dbReference type="InterPro" id="IPR015943">
    <property type="entry name" value="WD40/YVTN_repeat-like_dom_sf"/>
</dbReference>
<dbReference type="AlphaFoldDB" id="A0A5B9ME46"/>
<sequence precursor="true">MAIRLVASIFSVVCITGLSFAADGGDRFGLTPDRPTLAMTIQDGPVGIHVARGDRMVACEFDPNSPPNRLPSNTKAIVLIDLKTGQEISRMPFREPLVVRTTACSSDGRYLVVCDQRSARQFDLENGVLIRSLPVNSTRSFPVISPTEPVLALCDDRDISLWDLTDGSRIADLPAHPTSIASCDFDDRGTSILSSCQKLTRRWDLATKSSKAIPLDHSLQHMSIAPDGTQIIGQFQKTVMERGVASFDARSGRRLLHLPYHSWPVFDSKADRLFSCDGSSDEGTAIDAVQIRSLASPDRIRYLPFAPEVNAIISRNPYFFTDGLALSPDGKYLIIRLEYGRLSQVWKLDPSMDSLATEFDPALKHLHNPLTPKVASKPKTREELFLEEIRGIESKVRELKDQGKVAEAEQAIQDLLAAGDRRLQRAPIRHQNLIRNCGQAYRHGLGNNQQGLELLQRAIQMAESDGRFGDGWTYLLRQIADTQHALGQHDDAVATYQRYLDHQRSQGNAIDSYEYRQMAEFIADARDAQAALTWRVQAWERSDEQHGALSRHTRDLLDELLADVRETDQWELLQPALVEHYKQSKRLLGPHHPDTAHAAAQLALLFERLGEFELALSGMDESQRAFRDHVARTLPLLSETEQAEFLRQRFQPAFHDALEMAARLKSVPRAAELSAGWVLNAKGASTRALAERHRMTASTRDPEVRKTAEQIAEVREQISSLTLSALQNPTNGLKPTGAVAELNNQLETLRNRESELSWQLGSTGWTELRHSPWSDLSSVRERIPDDAVLLECAVAGVRTKLDSSITRELISIAPTHRGMQAMVWVIPPVGRGEIRLEVVCDDWDKLSRPLIQLHACLGGQMIPNDLIAAINQHLDVISTQVLYSLPDQVMTTPKWLVSPDHQLWRIPFAALTKADGKRVIEDHEVQYLLSGRDLLATESVDPVSAPMMVANPDYGNEANGQSDAVPFSPLPGTAKEAEAVSPYLRTLTGSVPQVFLGAGAAEDVVKTANRPQIAVFSTHGFSEYRHEQHPMATCGLAFANANSAFGGQGDGILTGLEILDCDFRGTELVVLSACQTAVGSASSGEGVAGLSHAFRLAGAKTVVGTLWSIPDQITADLMKDFFDQLSEGKPPAASLRSAQLATIRRLDQQGLPPMPHLWAAFTATGISQPIGARASAEEAPEFRTWRSTDGKHTTVAKWIATKQDRVVLQKKDGDQIEVNLNHLHADDRQWLRERKGDGG</sequence>
<dbReference type="SUPFAM" id="SSF82171">
    <property type="entry name" value="DPP6 N-terminal domain-like"/>
    <property type="match status" value="1"/>
</dbReference>
<feature type="domain" description="SLA1 homology" evidence="3">
    <location>
        <begin position="1180"/>
        <end position="1235"/>
    </location>
</feature>
<dbReference type="GO" id="GO:0042802">
    <property type="term" value="F:identical protein binding"/>
    <property type="evidence" value="ECO:0007669"/>
    <property type="project" value="InterPro"/>
</dbReference>
<feature type="signal peptide" evidence="2">
    <location>
        <begin position="1"/>
        <end position="21"/>
    </location>
</feature>
<dbReference type="EMBL" id="CP036264">
    <property type="protein sequence ID" value="QEF99542.1"/>
    <property type="molecule type" value="Genomic_DNA"/>
</dbReference>
<evidence type="ECO:0000259" key="4">
    <source>
        <dbReference type="Pfam" id="PF12770"/>
    </source>
</evidence>
<protein>
    <submittedName>
        <fullName evidence="5">CHAT domain protein</fullName>
    </submittedName>
</protein>
<keyword evidence="6" id="KW-1185">Reference proteome</keyword>
<evidence type="ECO:0000313" key="5">
    <source>
        <dbReference type="EMBL" id="QEF99542.1"/>
    </source>
</evidence>
<dbReference type="InterPro" id="IPR024983">
    <property type="entry name" value="CHAT_dom"/>
</dbReference>
<dbReference type="Pfam" id="PF12770">
    <property type="entry name" value="CHAT"/>
    <property type="match status" value="1"/>
</dbReference>
<feature type="domain" description="CHAT" evidence="4">
    <location>
        <begin position="890"/>
        <end position="1165"/>
    </location>
</feature>
<dbReference type="InterPro" id="IPR011990">
    <property type="entry name" value="TPR-like_helical_dom_sf"/>
</dbReference>
<accession>A0A5B9ME46</accession>
<dbReference type="PANTHER" id="PTHR10098">
    <property type="entry name" value="RAPSYN-RELATED"/>
    <property type="match status" value="1"/>
</dbReference>
<keyword evidence="2" id="KW-0732">Signal</keyword>
<dbReference type="Gene3D" id="1.25.40.10">
    <property type="entry name" value="Tetratricopeptide repeat domain"/>
    <property type="match status" value="2"/>
</dbReference>